<keyword evidence="2" id="KW-1185">Reference proteome</keyword>
<evidence type="ECO:0000313" key="1">
    <source>
        <dbReference type="EMBL" id="TRO66593.1"/>
    </source>
</evidence>
<organism evidence="1 2">
    <name type="scientific">Christiangramia sabulilitoris</name>
    <dbReference type="NCBI Taxonomy" id="2583991"/>
    <lineage>
        <taxon>Bacteria</taxon>
        <taxon>Pseudomonadati</taxon>
        <taxon>Bacteroidota</taxon>
        <taxon>Flavobacteriia</taxon>
        <taxon>Flavobacteriales</taxon>
        <taxon>Flavobacteriaceae</taxon>
        <taxon>Christiangramia</taxon>
    </lineage>
</organism>
<dbReference type="EMBL" id="VHSF01000001">
    <property type="protein sequence ID" value="TRO66593.1"/>
    <property type="molecule type" value="Genomic_DNA"/>
</dbReference>
<sequence>MANILDIFSTHTGERLLRRSVAVCNISKDKIHNGFILALPTILAIMKKEKSLEKIETGDLIHFIEEEDIINTGEKVLHDLLEEEHLEKLKDFGALIGIEHENFVQILHLTSGFLSVLINEILKKDTNLQFNEVVKNLTGEENNLNRKFTQVLVKNSDSPGIVDSAEQISLNRDNDKDDESILGGFTGGR</sequence>
<dbReference type="OrthoDB" id="1447710at2"/>
<comment type="caution">
    <text evidence="1">The sequence shown here is derived from an EMBL/GenBank/DDBJ whole genome shotgun (WGS) entry which is preliminary data.</text>
</comment>
<name>A0A550I6K1_9FLAO</name>
<protein>
    <submittedName>
        <fullName evidence="1">Uncharacterized protein</fullName>
    </submittedName>
</protein>
<dbReference type="Proteomes" id="UP000315131">
    <property type="component" value="Unassembled WGS sequence"/>
</dbReference>
<gene>
    <name evidence="1" type="ORF">FGM01_01540</name>
</gene>
<evidence type="ECO:0000313" key="2">
    <source>
        <dbReference type="Proteomes" id="UP000315131"/>
    </source>
</evidence>
<proteinExistence type="predicted"/>
<accession>A0A550I6K1</accession>
<reference evidence="1 2" key="1">
    <citation type="submission" date="2019-06" db="EMBL/GenBank/DDBJ databases">
        <title>Gramella sabulilitoris sp. nov., isolated from a marine sand.</title>
        <authorList>
            <person name="Yoon J.-H."/>
        </authorList>
    </citation>
    <scope>NUCLEOTIDE SEQUENCE [LARGE SCALE GENOMIC DNA]</scope>
    <source>
        <strain evidence="1 2">HSMS-1</strain>
    </source>
</reference>
<dbReference type="AlphaFoldDB" id="A0A550I6K1"/>
<dbReference type="RefSeq" id="WP_143409360.1">
    <property type="nucleotide sequence ID" value="NZ_VHSF01000001.1"/>
</dbReference>